<dbReference type="OrthoDB" id="9797790at2"/>
<protein>
    <recommendedName>
        <fullName evidence="3 9">Flagellar biosynthetic protein FliR</fullName>
    </recommendedName>
</protein>
<comment type="similarity">
    <text evidence="2 10">Belongs to the FliR/MopE/SpaR family.</text>
</comment>
<comment type="subcellular location">
    <subcellularLocation>
        <location evidence="10">Cell membrane</location>
        <topology evidence="10">Multi-pass membrane protein</topology>
    </subcellularLocation>
    <subcellularLocation>
        <location evidence="10">Bacterial flagellum basal body</location>
    </subcellularLocation>
</comment>
<proteinExistence type="inferred from homology"/>
<evidence type="ECO:0000256" key="2">
    <source>
        <dbReference type="ARBA" id="ARBA00009772"/>
    </source>
</evidence>
<keyword evidence="8 10" id="KW-0975">Bacterial flagellum</keyword>
<dbReference type="GO" id="GO:0009425">
    <property type="term" value="C:bacterial-type flagellum basal body"/>
    <property type="evidence" value="ECO:0007669"/>
    <property type="project" value="UniProtKB-SubCell"/>
</dbReference>
<name>A0A1G5AJV5_9BACT</name>
<dbReference type="NCBIfam" id="TIGR01400">
    <property type="entry name" value="fliR"/>
    <property type="match status" value="1"/>
</dbReference>
<evidence type="ECO:0000256" key="4">
    <source>
        <dbReference type="ARBA" id="ARBA00022475"/>
    </source>
</evidence>
<dbReference type="RefSeq" id="WP_092207447.1">
    <property type="nucleotide sequence ID" value="NZ_FMUX01000001.1"/>
</dbReference>
<sequence>MEILNIPTEEFRIFLMVLLRVSTLLFLFPFFGSPVIPVRVKTALSLVLAFTLWPVAAKTAPVFPDGTVPMLISMGAELILGVCLALSARIFFAAIQLAGGIISFQMGFSMINTIDPQSGAPMAIMSQVGYLVAMLLFLAFGGHHVVLTALADSFYLVKPGGLLLTQSLWNTMETLVSAMFTVGIRVAAPTMVALFFTSCAFGMCARFVPQMNILVLAFPVKIAVGLFLFGLTLQVIHIMVGRFVEDYATLLTHMMEMMGGTRG</sequence>
<feature type="transmembrane region" description="Helical" evidence="10">
    <location>
        <begin position="78"/>
        <end position="108"/>
    </location>
</feature>
<dbReference type="STRING" id="419481.SAMN05216233_101243"/>
<keyword evidence="4 10" id="KW-1003">Cell membrane</keyword>
<feature type="transmembrane region" description="Helical" evidence="10">
    <location>
        <begin position="43"/>
        <end position="63"/>
    </location>
</feature>
<dbReference type="GO" id="GO:0006605">
    <property type="term" value="P:protein targeting"/>
    <property type="evidence" value="ECO:0007669"/>
    <property type="project" value="UniProtKB-UniRule"/>
</dbReference>
<dbReference type="GO" id="GO:0005886">
    <property type="term" value="C:plasma membrane"/>
    <property type="evidence" value="ECO:0007669"/>
    <property type="project" value="UniProtKB-SubCell"/>
</dbReference>
<dbReference type="PRINTS" id="PR00953">
    <property type="entry name" value="TYPE3IMRPROT"/>
</dbReference>
<feature type="transmembrane region" description="Helical" evidence="10">
    <location>
        <begin position="128"/>
        <end position="155"/>
    </location>
</feature>
<dbReference type="GO" id="GO:0044780">
    <property type="term" value="P:bacterial-type flagellum assembly"/>
    <property type="evidence" value="ECO:0007669"/>
    <property type="project" value="UniProtKB-UniRule"/>
</dbReference>
<feature type="transmembrane region" description="Helical" evidence="10">
    <location>
        <begin position="12"/>
        <end position="31"/>
    </location>
</feature>
<keyword evidence="7 10" id="KW-0472">Membrane</keyword>
<evidence type="ECO:0000256" key="5">
    <source>
        <dbReference type="ARBA" id="ARBA00022692"/>
    </source>
</evidence>
<evidence type="ECO:0000313" key="12">
    <source>
        <dbReference type="Proteomes" id="UP000198870"/>
    </source>
</evidence>
<dbReference type="InterPro" id="IPR006303">
    <property type="entry name" value="FliR"/>
</dbReference>
<accession>A0A1G5AJV5</accession>
<evidence type="ECO:0000256" key="6">
    <source>
        <dbReference type="ARBA" id="ARBA00022989"/>
    </source>
</evidence>
<comment type="function">
    <text evidence="1 10">Role in flagellar biosynthesis.</text>
</comment>
<dbReference type="AlphaFoldDB" id="A0A1G5AJV5"/>
<organism evidence="11 12">
    <name type="scientific">Desulfoluna spongiiphila</name>
    <dbReference type="NCBI Taxonomy" id="419481"/>
    <lineage>
        <taxon>Bacteria</taxon>
        <taxon>Pseudomonadati</taxon>
        <taxon>Thermodesulfobacteriota</taxon>
        <taxon>Desulfobacteria</taxon>
        <taxon>Desulfobacterales</taxon>
        <taxon>Desulfolunaceae</taxon>
        <taxon>Desulfoluna</taxon>
    </lineage>
</organism>
<evidence type="ECO:0000256" key="1">
    <source>
        <dbReference type="ARBA" id="ARBA00002578"/>
    </source>
</evidence>
<keyword evidence="5 10" id="KW-0812">Transmembrane</keyword>
<dbReference type="EMBL" id="FMUX01000001">
    <property type="protein sequence ID" value="SCX78143.1"/>
    <property type="molecule type" value="Genomic_DNA"/>
</dbReference>
<evidence type="ECO:0000256" key="9">
    <source>
        <dbReference type="NCBIfam" id="TIGR01400"/>
    </source>
</evidence>
<keyword evidence="6 10" id="KW-1133">Transmembrane helix</keyword>
<dbReference type="Proteomes" id="UP000198870">
    <property type="component" value="Unassembled WGS sequence"/>
</dbReference>
<evidence type="ECO:0000256" key="8">
    <source>
        <dbReference type="ARBA" id="ARBA00023143"/>
    </source>
</evidence>
<evidence type="ECO:0000256" key="7">
    <source>
        <dbReference type="ARBA" id="ARBA00023136"/>
    </source>
</evidence>
<dbReference type="InterPro" id="IPR002010">
    <property type="entry name" value="T3SS_IM_R"/>
</dbReference>
<evidence type="ECO:0000313" key="11">
    <source>
        <dbReference type="EMBL" id="SCX78143.1"/>
    </source>
</evidence>
<evidence type="ECO:0000256" key="10">
    <source>
        <dbReference type="RuleBase" id="RU362071"/>
    </source>
</evidence>
<dbReference type="PANTHER" id="PTHR30065">
    <property type="entry name" value="FLAGELLAR BIOSYNTHETIC PROTEIN FLIR"/>
    <property type="match status" value="1"/>
</dbReference>
<gene>
    <name evidence="11" type="ORF">SAMN05216233_101243</name>
</gene>
<reference evidence="11 12" key="1">
    <citation type="submission" date="2016-10" db="EMBL/GenBank/DDBJ databases">
        <authorList>
            <person name="de Groot N.N."/>
        </authorList>
    </citation>
    <scope>NUCLEOTIDE SEQUENCE [LARGE SCALE GENOMIC DNA]</scope>
    <source>
        <strain evidence="11 12">AA1</strain>
    </source>
</reference>
<keyword evidence="11" id="KW-0966">Cell projection</keyword>
<feature type="transmembrane region" description="Helical" evidence="10">
    <location>
        <begin position="175"/>
        <end position="201"/>
    </location>
</feature>
<feature type="transmembrane region" description="Helical" evidence="10">
    <location>
        <begin position="213"/>
        <end position="240"/>
    </location>
</feature>
<dbReference type="Pfam" id="PF01311">
    <property type="entry name" value="Bac_export_1"/>
    <property type="match status" value="1"/>
</dbReference>
<keyword evidence="11" id="KW-0969">Cilium</keyword>
<evidence type="ECO:0000256" key="3">
    <source>
        <dbReference type="ARBA" id="ARBA00021717"/>
    </source>
</evidence>
<keyword evidence="12" id="KW-1185">Reference proteome</keyword>
<dbReference type="PANTHER" id="PTHR30065:SF1">
    <property type="entry name" value="SURFACE PRESENTATION OF ANTIGENS PROTEIN SPAR"/>
    <property type="match status" value="1"/>
</dbReference>
<keyword evidence="11" id="KW-0282">Flagellum</keyword>